<reference evidence="2" key="1">
    <citation type="submission" date="2021-12" db="EMBL/GenBank/DDBJ databases">
        <authorList>
            <person name="King R."/>
        </authorList>
    </citation>
    <scope>NUCLEOTIDE SEQUENCE</scope>
</reference>
<reference evidence="2" key="2">
    <citation type="submission" date="2022-10" db="EMBL/GenBank/DDBJ databases">
        <authorList>
            <consortium name="ENA_rothamsted_submissions"/>
            <consortium name="culmorum"/>
            <person name="King R."/>
        </authorList>
    </citation>
    <scope>NUCLEOTIDE SEQUENCE</scope>
</reference>
<gene>
    <name evidence="2" type="ORF">DIATSA_LOCUS11839</name>
</gene>
<evidence type="ECO:0000313" key="2">
    <source>
        <dbReference type="EMBL" id="CAG9794464.1"/>
    </source>
</evidence>
<sequence>MLFSHPEEIADNTIVKDLSPTSECTSKIVQLGAVSNASAYTTSVDGPKETYACHLCTFDADRITVLDRHLLNHHKIGLDNLLKLVMAKTKDGLAEENRNSNIYGIREPYYKPTDEIIEEGEFVIETVTPKIKILKHASTNTEVQWTDIPDLKNDCRKITKELEKLIKYPSDKIGKDELLSKMQTLSDCMCKFVDSTNTLKKILTKEFDSKTSVRDRLSAAEPFFDLGLGDQDSPREWERAHSEKMERTRHKYGDSCR</sequence>
<dbReference type="EMBL" id="OU893337">
    <property type="protein sequence ID" value="CAG9794464.1"/>
    <property type="molecule type" value="Genomic_DNA"/>
</dbReference>
<feature type="compositionally biased region" description="Basic and acidic residues" evidence="1">
    <location>
        <begin position="232"/>
        <end position="257"/>
    </location>
</feature>
<name>A0A9N9RD43_9NEOP</name>
<evidence type="ECO:0000313" key="3">
    <source>
        <dbReference type="Proteomes" id="UP001153714"/>
    </source>
</evidence>
<keyword evidence="3" id="KW-1185">Reference proteome</keyword>
<proteinExistence type="predicted"/>
<feature type="region of interest" description="Disordered" evidence="1">
    <location>
        <begin position="230"/>
        <end position="257"/>
    </location>
</feature>
<dbReference type="OrthoDB" id="7447234at2759"/>
<evidence type="ECO:0000256" key="1">
    <source>
        <dbReference type="SAM" id="MobiDB-lite"/>
    </source>
</evidence>
<organism evidence="2 3">
    <name type="scientific">Diatraea saccharalis</name>
    <name type="common">sugarcane borer</name>
    <dbReference type="NCBI Taxonomy" id="40085"/>
    <lineage>
        <taxon>Eukaryota</taxon>
        <taxon>Metazoa</taxon>
        <taxon>Ecdysozoa</taxon>
        <taxon>Arthropoda</taxon>
        <taxon>Hexapoda</taxon>
        <taxon>Insecta</taxon>
        <taxon>Pterygota</taxon>
        <taxon>Neoptera</taxon>
        <taxon>Endopterygota</taxon>
        <taxon>Lepidoptera</taxon>
        <taxon>Glossata</taxon>
        <taxon>Ditrysia</taxon>
        <taxon>Pyraloidea</taxon>
        <taxon>Crambidae</taxon>
        <taxon>Crambinae</taxon>
        <taxon>Diatraea</taxon>
    </lineage>
</organism>
<accession>A0A9N9RD43</accession>
<dbReference type="Proteomes" id="UP001153714">
    <property type="component" value="Chromosome 6"/>
</dbReference>
<protein>
    <submittedName>
        <fullName evidence="2">Uncharacterized protein</fullName>
    </submittedName>
</protein>
<dbReference type="AlphaFoldDB" id="A0A9N9RD43"/>